<comment type="similarity">
    <text evidence="1">Belongs to the small heat shock protein (HSP20) family.</text>
</comment>
<gene>
    <name evidence="3" type="ordered locus">Huta_2547</name>
</gene>
<evidence type="ECO:0000313" key="4">
    <source>
        <dbReference type="Proteomes" id="UP000002071"/>
    </source>
</evidence>
<evidence type="ECO:0000259" key="2">
    <source>
        <dbReference type="PROSITE" id="PS01031"/>
    </source>
</evidence>
<keyword evidence="3" id="KW-0346">Stress response</keyword>
<name>C7NPF6_HALUD</name>
<dbReference type="Gene3D" id="2.60.40.790">
    <property type="match status" value="1"/>
</dbReference>
<keyword evidence="4" id="KW-1185">Reference proteome</keyword>
<organism evidence="3 4">
    <name type="scientific">Halorhabdus utahensis (strain DSM 12940 / JCM 11049 / AX-2)</name>
    <dbReference type="NCBI Taxonomy" id="519442"/>
    <lineage>
        <taxon>Archaea</taxon>
        <taxon>Methanobacteriati</taxon>
        <taxon>Methanobacteriota</taxon>
        <taxon>Stenosarchaea group</taxon>
        <taxon>Halobacteria</taxon>
        <taxon>Halobacteriales</taxon>
        <taxon>Haloarculaceae</taxon>
        <taxon>Halorhabdus</taxon>
    </lineage>
</organism>
<dbReference type="GeneID" id="8384852"/>
<dbReference type="InterPro" id="IPR040612">
    <property type="entry name" value="ArsA_HSP20-like"/>
</dbReference>
<dbReference type="RefSeq" id="WP_015790274.1">
    <property type="nucleotide sequence ID" value="NC_013158.1"/>
</dbReference>
<dbReference type="KEGG" id="hut:Huta_2547"/>
<sequence>MRRDDRDDPFDDFFAELERMMNDMMSGEFDMHVERRDPEAPGQSTGIHFDVYEEDDQLRVVADLPGVEKDAIDLKCDGEQLTIDAAGTQREYHDRVDLPARVDEHTADASYNNGILEVSFETSGHSADIDLS</sequence>
<reference evidence="3 4" key="1">
    <citation type="journal article" date="2009" name="Stand. Genomic Sci.">
        <title>Complete genome sequence of Halorhabdus utahensis type strain (AX-2).</title>
        <authorList>
            <person name="Anderson I."/>
            <person name="Tindall B.J."/>
            <person name="Pomrenke H."/>
            <person name="Goker M."/>
            <person name="Lapidus A."/>
            <person name="Nolan M."/>
            <person name="Copeland A."/>
            <person name="Glavina Del Rio T."/>
            <person name="Chen F."/>
            <person name="Tice H."/>
            <person name="Cheng J.F."/>
            <person name="Lucas S."/>
            <person name="Chertkov O."/>
            <person name="Bruce D."/>
            <person name="Brettin T."/>
            <person name="Detter J.C."/>
            <person name="Han C."/>
            <person name="Goodwin L."/>
            <person name="Land M."/>
            <person name="Hauser L."/>
            <person name="Chang Y.J."/>
            <person name="Jeffries C.D."/>
            <person name="Pitluck S."/>
            <person name="Pati A."/>
            <person name="Mavromatis K."/>
            <person name="Ivanova N."/>
            <person name="Ovchinnikova G."/>
            <person name="Chen A."/>
            <person name="Palaniappan K."/>
            <person name="Chain P."/>
            <person name="Rohde M."/>
            <person name="Bristow J."/>
            <person name="Eisen J.A."/>
            <person name="Markowitz V."/>
            <person name="Hugenholtz P."/>
            <person name="Kyrpides N.C."/>
            <person name="Klenk H.P."/>
        </authorList>
    </citation>
    <scope>NUCLEOTIDE SEQUENCE [LARGE SCALE GENOMIC DNA]</scope>
    <source>
        <strain evidence="4">DSM 12940 / JCM 11049 / AX-2</strain>
    </source>
</reference>
<feature type="domain" description="SHSP" evidence="2">
    <location>
        <begin position="38"/>
        <end position="132"/>
    </location>
</feature>
<dbReference type="STRING" id="519442.Huta_2547"/>
<dbReference type="PROSITE" id="PS01031">
    <property type="entry name" value="SHSP"/>
    <property type="match status" value="1"/>
</dbReference>
<dbReference type="OrthoDB" id="26084at2157"/>
<dbReference type="AlphaFoldDB" id="C7NPF6"/>
<dbReference type="InterPro" id="IPR008978">
    <property type="entry name" value="HSP20-like_chaperone"/>
</dbReference>
<dbReference type="SUPFAM" id="SSF49764">
    <property type="entry name" value="HSP20-like chaperones"/>
    <property type="match status" value="1"/>
</dbReference>
<evidence type="ECO:0000256" key="1">
    <source>
        <dbReference type="PROSITE-ProRule" id="PRU00285"/>
    </source>
</evidence>
<dbReference type="EMBL" id="CP001687">
    <property type="protein sequence ID" value="ACV12711.1"/>
    <property type="molecule type" value="Genomic_DNA"/>
</dbReference>
<proteinExistence type="inferred from homology"/>
<protein>
    <submittedName>
        <fullName evidence="3">Putative heat shock protein</fullName>
    </submittedName>
</protein>
<dbReference type="eggNOG" id="arCOG01833">
    <property type="taxonomic scope" value="Archaea"/>
</dbReference>
<accession>C7NPF6</accession>
<dbReference type="CDD" id="cd06464">
    <property type="entry name" value="ACD_sHsps-like"/>
    <property type="match status" value="1"/>
</dbReference>
<evidence type="ECO:0000313" key="3">
    <source>
        <dbReference type="EMBL" id="ACV12711.1"/>
    </source>
</evidence>
<dbReference type="Pfam" id="PF17886">
    <property type="entry name" value="ArsA_HSP20"/>
    <property type="match status" value="1"/>
</dbReference>
<dbReference type="HOGENOM" id="CLU_046737_8_8_2"/>
<dbReference type="Proteomes" id="UP000002071">
    <property type="component" value="Chromosome"/>
</dbReference>
<dbReference type="InterPro" id="IPR002068">
    <property type="entry name" value="A-crystallin/Hsp20_dom"/>
</dbReference>